<dbReference type="GO" id="GO:0009236">
    <property type="term" value="P:cobalamin biosynthetic process"/>
    <property type="evidence" value="ECO:0007669"/>
    <property type="project" value="InterPro"/>
</dbReference>
<dbReference type="GO" id="GO:0005524">
    <property type="term" value="F:ATP binding"/>
    <property type="evidence" value="ECO:0007669"/>
    <property type="project" value="InterPro"/>
</dbReference>
<dbReference type="EC" id="2.5.1.17" evidence="3"/>
<dbReference type="InterPro" id="IPR003724">
    <property type="entry name" value="CblAdoTrfase_CobA"/>
</dbReference>
<accession>A0A9W6FV96</accession>
<dbReference type="CDD" id="cd00561">
    <property type="entry name" value="CobA_ACA"/>
    <property type="match status" value="1"/>
</dbReference>
<evidence type="ECO:0000313" key="10">
    <source>
        <dbReference type="EMBL" id="GLI35541.1"/>
    </source>
</evidence>
<comment type="catalytic activity">
    <reaction evidence="8">
        <text>2 cob(II)yrinate a,c diamide + reduced [electron-transfer flavoprotein] + 2 ATP = 2 adenosylcob(III)yrinate a,c-diamide + 2 triphosphate + oxidized [electron-transfer flavoprotein] + 3 H(+)</text>
        <dbReference type="Rhea" id="RHEA:11528"/>
        <dbReference type="Rhea" id="RHEA-COMP:10685"/>
        <dbReference type="Rhea" id="RHEA-COMP:10686"/>
        <dbReference type="ChEBI" id="CHEBI:15378"/>
        <dbReference type="ChEBI" id="CHEBI:18036"/>
        <dbReference type="ChEBI" id="CHEBI:30616"/>
        <dbReference type="ChEBI" id="CHEBI:57692"/>
        <dbReference type="ChEBI" id="CHEBI:58307"/>
        <dbReference type="ChEBI" id="CHEBI:58503"/>
        <dbReference type="ChEBI" id="CHEBI:58537"/>
        <dbReference type="EC" id="2.5.1.17"/>
    </reaction>
</comment>
<comment type="catalytic activity">
    <reaction evidence="9">
        <text>2 cob(II)alamin + reduced [electron-transfer flavoprotein] + 2 ATP = 2 adenosylcob(III)alamin + 2 triphosphate + oxidized [electron-transfer flavoprotein] + 3 H(+)</text>
        <dbReference type="Rhea" id="RHEA:28671"/>
        <dbReference type="Rhea" id="RHEA-COMP:10685"/>
        <dbReference type="Rhea" id="RHEA-COMP:10686"/>
        <dbReference type="ChEBI" id="CHEBI:15378"/>
        <dbReference type="ChEBI" id="CHEBI:16304"/>
        <dbReference type="ChEBI" id="CHEBI:18036"/>
        <dbReference type="ChEBI" id="CHEBI:18408"/>
        <dbReference type="ChEBI" id="CHEBI:30616"/>
        <dbReference type="ChEBI" id="CHEBI:57692"/>
        <dbReference type="ChEBI" id="CHEBI:58307"/>
        <dbReference type="EC" id="2.5.1.17"/>
    </reaction>
</comment>
<dbReference type="AlphaFoldDB" id="A0A9W6FV96"/>
<dbReference type="Proteomes" id="UP001144372">
    <property type="component" value="Unassembled WGS sequence"/>
</dbReference>
<evidence type="ECO:0000256" key="7">
    <source>
        <dbReference type="ARBA" id="ARBA00033354"/>
    </source>
</evidence>
<comment type="similarity">
    <text evidence="2">Belongs to the Cob(I)alamin adenosyltransferase family.</text>
</comment>
<evidence type="ECO:0000313" key="11">
    <source>
        <dbReference type="Proteomes" id="UP001144372"/>
    </source>
</evidence>
<evidence type="ECO:0000256" key="9">
    <source>
        <dbReference type="ARBA" id="ARBA00048692"/>
    </source>
</evidence>
<dbReference type="Gene3D" id="3.40.50.300">
    <property type="entry name" value="P-loop containing nucleotide triphosphate hydrolases"/>
    <property type="match status" value="1"/>
</dbReference>
<evidence type="ECO:0000256" key="6">
    <source>
        <dbReference type="ARBA" id="ARBA00033334"/>
    </source>
</evidence>
<keyword evidence="11" id="KW-1185">Reference proteome</keyword>
<evidence type="ECO:0000256" key="1">
    <source>
        <dbReference type="ARBA" id="ARBA00005121"/>
    </source>
</evidence>
<dbReference type="RefSeq" id="WP_281795463.1">
    <property type="nucleotide sequence ID" value="NZ_BSDR01000001.1"/>
</dbReference>
<dbReference type="InterPro" id="IPR027417">
    <property type="entry name" value="P-loop_NTPase"/>
</dbReference>
<reference evidence="10" key="1">
    <citation type="submission" date="2022-12" db="EMBL/GenBank/DDBJ databases">
        <title>Reference genome sequencing for broad-spectrum identification of bacterial and archaeal isolates by mass spectrometry.</title>
        <authorList>
            <person name="Sekiguchi Y."/>
            <person name="Tourlousse D.M."/>
        </authorList>
    </citation>
    <scope>NUCLEOTIDE SEQUENCE</scope>
    <source>
        <strain evidence="10">ASRB1</strain>
    </source>
</reference>
<comment type="function">
    <text evidence="4">Required for both de novo synthesis of the corrin ring for the assimilation of exogenous corrinoids. Participates in the adenosylation of a variety of incomplete and complete corrinoids.</text>
</comment>
<evidence type="ECO:0000256" key="5">
    <source>
        <dbReference type="ARBA" id="ARBA00031529"/>
    </source>
</evidence>
<sequence length="197" mass="22099">MDIKKLERLHPELKITYMKPEKRVGLTVVLTGYGKGKSSSALGMVLRACGHGMKVSIIQFMKGDIYTGEWDGIRKLDCDVELIPSGMGFCGIQGNPYSHPVHREAAQRAIKMAKEKIESGKYDLVVLDEINNALQLKLVDLEQVLELIRGKPHLMHLILTGRDAHPEIIDLADTVSEVKEIKHAYRKDIEPQPGIDY</sequence>
<dbReference type="Pfam" id="PF02572">
    <property type="entry name" value="CobA_CobO_BtuR"/>
    <property type="match status" value="1"/>
</dbReference>
<evidence type="ECO:0000256" key="8">
    <source>
        <dbReference type="ARBA" id="ARBA00048555"/>
    </source>
</evidence>
<dbReference type="PIRSF" id="PIRSF015617">
    <property type="entry name" value="Adensltrnsf_CobA"/>
    <property type="match status" value="1"/>
</dbReference>
<dbReference type="EMBL" id="BSDR01000001">
    <property type="protein sequence ID" value="GLI35541.1"/>
    <property type="molecule type" value="Genomic_DNA"/>
</dbReference>
<name>A0A9W6FV96_9BACT</name>
<gene>
    <name evidence="10" type="ORF">DAMNIGENAA_29740</name>
</gene>
<comment type="caution">
    <text evidence="10">The sequence shown here is derived from an EMBL/GenBank/DDBJ whole genome shotgun (WGS) entry which is preliminary data.</text>
</comment>
<protein>
    <recommendedName>
        <fullName evidence="3">corrinoid adenosyltransferase</fullName>
        <ecNumber evidence="3">2.5.1.17</ecNumber>
    </recommendedName>
    <alternativeName>
        <fullName evidence="5">Cob(II)alamin adenosyltransferase</fullName>
    </alternativeName>
    <alternativeName>
        <fullName evidence="7">Cob(II)yrinic acid a,c-diamide adenosyltransferase</fullName>
    </alternativeName>
    <alternativeName>
        <fullName evidence="6">Cobinamide/cobalamin adenosyltransferase</fullName>
    </alternativeName>
</protein>
<dbReference type="PANTHER" id="PTHR46638:SF1">
    <property type="entry name" value="CORRINOID ADENOSYLTRANSFERASE"/>
    <property type="match status" value="1"/>
</dbReference>
<evidence type="ECO:0000256" key="3">
    <source>
        <dbReference type="ARBA" id="ARBA00012454"/>
    </source>
</evidence>
<dbReference type="PANTHER" id="PTHR46638">
    <property type="entry name" value="CORRINOID ADENOSYLTRANSFERASE"/>
    <property type="match status" value="1"/>
</dbReference>
<evidence type="ECO:0000256" key="4">
    <source>
        <dbReference type="ARBA" id="ARBA00024929"/>
    </source>
</evidence>
<evidence type="ECO:0000256" key="2">
    <source>
        <dbReference type="ARBA" id="ARBA00007487"/>
    </source>
</evidence>
<proteinExistence type="inferred from homology"/>
<dbReference type="GO" id="GO:0008817">
    <property type="term" value="F:corrinoid adenosyltransferase activity"/>
    <property type="evidence" value="ECO:0007669"/>
    <property type="project" value="UniProtKB-EC"/>
</dbReference>
<dbReference type="SUPFAM" id="SSF52540">
    <property type="entry name" value="P-loop containing nucleoside triphosphate hydrolases"/>
    <property type="match status" value="1"/>
</dbReference>
<organism evidence="10 11">
    <name type="scientific">Desulforhabdus amnigena</name>
    <dbReference type="NCBI Taxonomy" id="40218"/>
    <lineage>
        <taxon>Bacteria</taxon>
        <taxon>Pseudomonadati</taxon>
        <taxon>Thermodesulfobacteriota</taxon>
        <taxon>Syntrophobacteria</taxon>
        <taxon>Syntrophobacterales</taxon>
        <taxon>Syntrophobacteraceae</taxon>
        <taxon>Desulforhabdus</taxon>
    </lineage>
</organism>
<comment type="pathway">
    <text evidence="1">Cofactor biosynthesis; adenosylcobalamin biosynthesis; adenosylcobalamin from cob(II)yrinate a,c-diamide: step 2/7.</text>
</comment>